<dbReference type="SMART" id="SM00422">
    <property type="entry name" value="HTH_MERR"/>
    <property type="match status" value="1"/>
</dbReference>
<dbReference type="PROSITE" id="PS50937">
    <property type="entry name" value="HTH_MERR_2"/>
    <property type="match status" value="1"/>
</dbReference>
<proteinExistence type="predicted"/>
<dbReference type="GO" id="GO:0003700">
    <property type="term" value="F:DNA-binding transcription factor activity"/>
    <property type="evidence" value="ECO:0007669"/>
    <property type="project" value="InterPro"/>
</dbReference>
<dbReference type="Gene3D" id="3.40.30.60">
    <property type="entry name" value="FHIPEP family, domain 1"/>
    <property type="match status" value="1"/>
</dbReference>
<dbReference type="SUPFAM" id="SSF46955">
    <property type="entry name" value="Putative DNA-binding domain"/>
    <property type="match status" value="1"/>
</dbReference>
<dbReference type="STRING" id="1450648.CLORY_08850"/>
<keyword evidence="4" id="KW-0804">Transcription</keyword>
<evidence type="ECO:0000313" key="6">
    <source>
        <dbReference type="EMBL" id="OPJ64013.1"/>
    </source>
</evidence>
<dbReference type="GO" id="GO:0003677">
    <property type="term" value="F:DNA binding"/>
    <property type="evidence" value="ECO:0007669"/>
    <property type="project" value="UniProtKB-KW"/>
</dbReference>
<keyword evidence="3" id="KW-0238">DNA-binding</keyword>
<dbReference type="Pfam" id="PF13411">
    <property type="entry name" value="MerR_1"/>
    <property type="match status" value="1"/>
</dbReference>
<dbReference type="GO" id="GO:0016020">
    <property type="term" value="C:membrane"/>
    <property type="evidence" value="ECO:0007669"/>
    <property type="project" value="InterPro"/>
</dbReference>
<dbReference type="CDD" id="cd00592">
    <property type="entry name" value="HTH_MerR-like"/>
    <property type="match status" value="1"/>
</dbReference>
<comment type="caution">
    <text evidence="6">The sequence shown here is derived from an EMBL/GenBank/DDBJ whole genome shotgun (WGS) entry which is preliminary data.</text>
</comment>
<dbReference type="InterPro" id="IPR009061">
    <property type="entry name" value="DNA-bd_dom_put_sf"/>
</dbReference>
<sequence length="248" mass="28906">MAALMRINDVAKKYNITKRSLRYYEEVGLLNSRRIGASKSRYFDEAAINRLEQILLLRSVDFTINEISKVLLSDNRESTFEIFENRLKEIADMIDELNYCKGIIASFIKIGKSIGVDKVNIYQLLRDQIYVHNNDERMLSMEEKYEGDIIKVEFGVAIVPIVCPTECDNFLDKIKEMRNKIETETSKRIPLIRVLDNEELDEWQYRISIKKKVMLDNNLEIIAPEDRSSAMLSYLESIVKTSIDEICN</sequence>
<evidence type="ECO:0000256" key="1">
    <source>
        <dbReference type="ARBA" id="ARBA00022491"/>
    </source>
</evidence>
<accession>A0A1V4IVU4</accession>
<keyword evidence="1" id="KW-0678">Repressor</keyword>
<dbReference type="InterPro" id="IPR047057">
    <property type="entry name" value="MerR_fam"/>
</dbReference>
<dbReference type="InterPro" id="IPR001712">
    <property type="entry name" value="T3SS_FHIPEP"/>
</dbReference>
<keyword evidence="7" id="KW-1185">Reference proteome</keyword>
<gene>
    <name evidence="6" type="primary">merR1_1</name>
    <name evidence="6" type="ORF">CLORY_08850</name>
</gene>
<dbReference type="AlphaFoldDB" id="A0A1V4IVU4"/>
<evidence type="ECO:0000259" key="5">
    <source>
        <dbReference type="PROSITE" id="PS50937"/>
    </source>
</evidence>
<evidence type="ECO:0000256" key="3">
    <source>
        <dbReference type="ARBA" id="ARBA00023125"/>
    </source>
</evidence>
<dbReference type="EMBL" id="MZGV01000006">
    <property type="protein sequence ID" value="OPJ64013.1"/>
    <property type="molecule type" value="Genomic_DNA"/>
</dbReference>
<evidence type="ECO:0000256" key="2">
    <source>
        <dbReference type="ARBA" id="ARBA00023015"/>
    </source>
</evidence>
<evidence type="ECO:0000256" key="4">
    <source>
        <dbReference type="ARBA" id="ARBA00023163"/>
    </source>
</evidence>
<organism evidence="6 7">
    <name type="scientific">Clostridium oryzae</name>
    <dbReference type="NCBI Taxonomy" id="1450648"/>
    <lineage>
        <taxon>Bacteria</taxon>
        <taxon>Bacillati</taxon>
        <taxon>Bacillota</taxon>
        <taxon>Clostridia</taxon>
        <taxon>Eubacteriales</taxon>
        <taxon>Clostridiaceae</taxon>
        <taxon>Clostridium</taxon>
    </lineage>
</organism>
<dbReference type="InterPro" id="IPR042194">
    <property type="entry name" value="FHIPEP_1"/>
</dbReference>
<dbReference type="Pfam" id="PF00771">
    <property type="entry name" value="FHIPEP"/>
    <property type="match status" value="1"/>
</dbReference>
<dbReference type="PANTHER" id="PTHR30204">
    <property type="entry name" value="REDOX-CYCLING DRUG-SENSING TRANSCRIPTIONAL ACTIVATOR SOXR"/>
    <property type="match status" value="1"/>
</dbReference>
<dbReference type="PANTHER" id="PTHR30204:SF69">
    <property type="entry name" value="MERR-FAMILY TRANSCRIPTIONAL REGULATOR"/>
    <property type="match status" value="1"/>
</dbReference>
<name>A0A1V4IVU4_9CLOT</name>
<dbReference type="Gene3D" id="1.10.1660.10">
    <property type="match status" value="1"/>
</dbReference>
<reference evidence="6 7" key="1">
    <citation type="submission" date="2017-03" db="EMBL/GenBank/DDBJ databases">
        <title>Genome sequence of Clostridium oryzae DSM 28571.</title>
        <authorList>
            <person name="Poehlein A."/>
            <person name="Daniel R."/>
        </authorList>
    </citation>
    <scope>NUCLEOTIDE SEQUENCE [LARGE SCALE GENOMIC DNA]</scope>
    <source>
        <strain evidence="6 7">DSM 28571</strain>
    </source>
</reference>
<feature type="domain" description="HTH merR-type" evidence="5">
    <location>
        <begin position="4"/>
        <end position="73"/>
    </location>
</feature>
<dbReference type="RefSeq" id="WP_169911526.1">
    <property type="nucleotide sequence ID" value="NZ_MZGV01000006.1"/>
</dbReference>
<dbReference type="Proteomes" id="UP000190080">
    <property type="component" value="Unassembled WGS sequence"/>
</dbReference>
<dbReference type="InterPro" id="IPR000551">
    <property type="entry name" value="MerR-type_HTH_dom"/>
</dbReference>
<evidence type="ECO:0000313" key="7">
    <source>
        <dbReference type="Proteomes" id="UP000190080"/>
    </source>
</evidence>
<protein>
    <submittedName>
        <fullName evidence="6">Mercuric resistance operon regulatory protein</fullName>
    </submittedName>
</protein>
<dbReference type="GO" id="GO:0009306">
    <property type="term" value="P:protein secretion"/>
    <property type="evidence" value="ECO:0007669"/>
    <property type="project" value="InterPro"/>
</dbReference>
<keyword evidence="2" id="KW-0805">Transcription regulation</keyword>